<keyword evidence="5 6" id="KW-0472">Membrane</keyword>
<evidence type="ECO:0000256" key="3">
    <source>
        <dbReference type="ARBA" id="ARBA00022692"/>
    </source>
</evidence>
<evidence type="ECO:0000313" key="8">
    <source>
        <dbReference type="EMBL" id="SMD41757.1"/>
    </source>
</evidence>
<proteinExistence type="predicted"/>
<dbReference type="InterPro" id="IPR020846">
    <property type="entry name" value="MFS_dom"/>
</dbReference>
<feature type="transmembrane region" description="Helical" evidence="6">
    <location>
        <begin position="278"/>
        <end position="299"/>
    </location>
</feature>
<dbReference type="EMBL" id="LT838813">
    <property type="protein sequence ID" value="SMD41757.1"/>
    <property type="molecule type" value="Genomic_DNA"/>
</dbReference>
<evidence type="ECO:0000256" key="5">
    <source>
        <dbReference type="ARBA" id="ARBA00023136"/>
    </source>
</evidence>
<feature type="transmembrane region" description="Helical" evidence="6">
    <location>
        <begin position="383"/>
        <end position="403"/>
    </location>
</feature>
<sequence>MNSKLLIRISLIVNYMVFAVLLNSVGAVILQVQRSFDVSKADASILEGFKDLPIAIFSFIVASFLPKVGLKKGMLAALFLVAWICFLMPVMADEFWYFKMLFAAVGISFAVIKVSVFAMIGLVTNNTKEHSSLMSTIEGFFMVGVLLGNVFFSLFVNDADPTSRTWLNIYWYLGIMTLAAALLLYLAKINESESKREQTRAWDEFLEMLKLVIRPLVLVFAASAFLFVLIEQSFMTWTPTFYQDVLKVPASMGIQAGAVLAGALAIGRLLAGIVLKKVHWLTFTLVCTLLVGLCVVLTLPLTSNLPEALETITWFNAPFVVYLFPILGIFLAPIYPTINSVVLSALPKYMQSSMSGLIVVFSALGGTTGSIITGHIFEAYGGTTAFYFSLIPIALLCVVLILLNKQVRNNESK</sequence>
<dbReference type="PANTHER" id="PTHR43702:SF11">
    <property type="entry name" value="L-FUCOSE-PROTON SYMPORTER"/>
    <property type="match status" value="1"/>
</dbReference>
<dbReference type="AlphaFoldDB" id="A0A1W2GYH5"/>
<feature type="transmembrane region" description="Helical" evidence="6">
    <location>
        <begin position="136"/>
        <end position="157"/>
    </location>
</feature>
<dbReference type="Gene3D" id="1.20.1250.20">
    <property type="entry name" value="MFS general substrate transporter like domains"/>
    <property type="match status" value="2"/>
</dbReference>
<dbReference type="STRING" id="758820.SAMN00777080_0288"/>
<protein>
    <submittedName>
        <fullName evidence="8">Fucose permease</fullName>
    </submittedName>
</protein>
<evidence type="ECO:0000259" key="7">
    <source>
        <dbReference type="PROSITE" id="PS50850"/>
    </source>
</evidence>
<keyword evidence="4 6" id="KW-1133">Transmembrane helix</keyword>
<feature type="transmembrane region" description="Helical" evidence="6">
    <location>
        <begin position="12"/>
        <end position="32"/>
    </location>
</feature>
<feature type="transmembrane region" description="Helical" evidence="6">
    <location>
        <begin position="208"/>
        <end position="230"/>
    </location>
</feature>
<keyword evidence="9" id="KW-1185">Reference proteome</keyword>
<dbReference type="SUPFAM" id="SSF103473">
    <property type="entry name" value="MFS general substrate transporter"/>
    <property type="match status" value="1"/>
</dbReference>
<dbReference type="OrthoDB" id="6395826at2"/>
<evidence type="ECO:0000256" key="1">
    <source>
        <dbReference type="ARBA" id="ARBA00004429"/>
    </source>
</evidence>
<dbReference type="RefSeq" id="WP_084118619.1">
    <property type="nucleotide sequence ID" value="NZ_LT838813.1"/>
</dbReference>
<feature type="transmembrane region" description="Helical" evidence="6">
    <location>
        <begin position="357"/>
        <end position="377"/>
    </location>
</feature>
<evidence type="ECO:0000313" key="9">
    <source>
        <dbReference type="Proteomes" id="UP000192333"/>
    </source>
</evidence>
<evidence type="ECO:0000256" key="6">
    <source>
        <dbReference type="SAM" id="Phobius"/>
    </source>
</evidence>
<feature type="domain" description="Major facilitator superfamily (MFS) profile" evidence="7">
    <location>
        <begin position="3"/>
        <end position="408"/>
    </location>
</feature>
<feature type="transmembrane region" description="Helical" evidence="6">
    <location>
        <begin position="98"/>
        <end position="124"/>
    </location>
</feature>
<dbReference type="Proteomes" id="UP000192333">
    <property type="component" value="Chromosome I"/>
</dbReference>
<dbReference type="PROSITE" id="PS50850">
    <property type="entry name" value="MFS"/>
    <property type="match status" value="1"/>
</dbReference>
<accession>A0A1W2GYH5</accession>
<name>A0A1W2GYH5_9BACT</name>
<dbReference type="InterPro" id="IPR050375">
    <property type="entry name" value="MFS_TsgA-like"/>
</dbReference>
<comment type="subcellular location">
    <subcellularLocation>
        <location evidence="1">Cell inner membrane</location>
        <topology evidence="1">Multi-pass membrane protein</topology>
    </subcellularLocation>
</comment>
<feature type="transmembrane region" description="Helical" evidence="6">
    <location>
        <begin position="75"/>
        <end position="92"/>
    </location>
</feature>
<keyword evidence="2" id="KW-1003">Cell membrane</keyword>
<dbReference type="Pfam" id="PF07690">
    <property type="entry name" value="MFS_1"/>
    <property type="match status" value="1"/>
</dbReference>
<dbReference type="InterPro" id="IPR011701">
    <property type="entry name" value="MFS"/>
</dbReference>
<keyword evidence="3 6" id="KW-0812">Transmembrane</keyword>
<dbReference type="GO" id="GO:0022857">
    <property type="term" value="F:transmembrane transporter activity"/>
    <property type="evidence" value="ECO:0007669"/>
    <property type="project" value="InterPro"/>
</dbReference>
<feature type="transmembrane region" description="Helical" evidence="6">
    <location>
        <begin position="319"/>
        <end position="345"/>
    </location>
</feature>
<evidence type="ECO:0000256" key="2">
    <source>
        <dbReference type="ARBA" id="ARBA00022475"/>
    </source>
</evidence>
<reference evidence="9" key="1">
    <citation type="submission" date="2017-04" db="EMBL/GenBank/DDBJ databases">
        <authorList>
            <person name="Varghese N."/>
            <person name="Submissions S."/>
        </authorList>
    </citation>
    <scope>NUCLEOTIDE SEQUENCE [LARGE SCALE GENOMIC DNA]</scope>
    <source>
        <strain evidence="9">DSM 16537</strain>
    </source>
</reference>
<dbReference type="PANTHER" id="PTHR43702">
    <property type="entry name" value="L-FUCOSE-PROTON SYMPORTER"/>
    <property type="match status" value="1"/>
</dbReference>
<feature type="transmembrane region" description="Helical" evidence="6">
    <location>
        <begin position="250"/>
        <end position="271"/>
    </location>
</feature>
<feature type="transmembrane region" description="Helical" evidence="6">
    <location>
        <begin position="169"/>
        <end position="187"/>
    </location>
</feature>
<feature type="transmembrane region" description="Helical" evidence="6">
    <location>
        <begin position="52"/>
        <end position="68"/>
    </location>
</feature>
<dbReference type="InterPro" id="IPR036259">
    <property type="entry name" value="MFS_trans_sf"/>
</dbReference>
<evidence type="ECO:0000256" key="4">
    <source>
        <dbReference type="ARBA" id="ARBA00022989"/>
    </source>
</evidence>
<dbReference type="GO" id="GO:0005886">
    <property type="term" value="C:plasma membrane"/>
    <property type="evidence" value="ECO:0007669"/>
    <property type="project" value="UniProtKB-SubCell"/>
</dbReference>
<gene>
    <name evidence="8" type="ORF">SAMN00777080_0288</name>
</gene>
<organism evidence="8 9">
    <name type="scientific">Aquiflexum balticum DSM 16537</name>
    <dbReference type="NCBI Taxonomy" id="758820"/>
    <lineage>
        <taxon>Bacteria</taxon>
        <taxon>Pseudomonadati</taxon>
        <taxon>Bacteroidota</taxon>
        <taxon>Cytophagia</taxon>
        <taxon>Cytophagales</taxon>
        <taxon>Cyclobacteriaceae</taxon>
        <taxon>Aquiflexum</taxon>
    </lineage>
</organism>